<dbReference type="Proteomes" id="UP001490816">
    <property type="component" value="Unassembled WGS sequence"/>
</dbReference>
<comment type="caution">
    <text evidence="3">The sequence shown here is derived from an EMBL/GenBank/DDBJ whole genome shotgun (WGS) entry which is preliminary data.</text>
</comment>
<proteinExistence type="predicted"/>
<dbReference type="RefSeq" id="WP_367286039.1">
    <property type="nucleotide sequence ID" value="NZ_JBBMEZ010000013.1"/>
</dbReference>
<organism evidence="3 4">
    <name type="scientific">Ruminococcoides intestinale</name>
    <dbReference type="NCBI Taxonomy" id="3133162"/>
    <lineage>
        <taxon>Bacteria</taxon>
        <taxon>Bacillati</taxon>
        <taxon>Bacillota</taxon>
        <taxon>Clostridia</taxon>
        <taxon>Eubacteriales</taxon>
        <taxon>Oscillospiraceae</taxon>
        <taxon>Ruminococcoides</taxon>
    </lineage>
</organism>
<evidence type="ECO:0000256" key="2">
    <source>
        <dbReference type="SAM" id="SignalP"/>
    </source>
</evidence>
<name>A0ABV1F948_9FIRM</name>
<reference evidence="3 4" key="1">
    <citation type="submission" date="2024-03" db="EMBL/GenBank/DDBJ databases">
        <title>Human intestinal bacterial collection.</title>
        <authorList>
            <person name="Pauvert C."/>
            <person name="Hitch T.C.A."/>
            <person name="Clavel T."/>
        </authorList>
    </citation>
    <scope>NUCLEOTIDE SEQUENCE [LARGE SCALE GENOMIC DNA]</scope>
    <source>
        <strain evidence="3 4">CLA-JM-H38</strain>
    </source>
</reference>
<dbReference type="InterPro" id="IPR013783">
    <property type="entry name" value="Ig-like_fold"/>
</dbReference>
<sequence length="621" mass="66845">MKKIQKKLSVVLAVMMVLCMFTALPFSASAAETSEETSAGNKINVTSNVADPVSYDYNAQTEQVVVTYLLKADHMIVDTQSSLTYDSKVLKLASTTTTNTKNKVFPVFQSSIVWNPSLTNQVLFNCSSLDLFNFKSENVYCTFTFDVVGSGDTTVNLNVDYLTGTEADTYDELFESEKKDIDYIYNSANKVAGAAFTAKAVLVQGEEPTTAPQPTTATQPTTVTQPTTAPATKPTQPATEPTQPQSGVSVTGDIALPLADDGNGIYTGSTELEAGSYTFKMSVNGVAFGNGSTFTDKTTNAKYNSKWTSSTTLKATGGKYTFKFNTAKNTLTIEYLAPSKASIVGDINLDLQATKDANVYSASVKLNKGNYEFRVMNQGVRYCCGYTYKDLTVGSQYNSKWSSASTLAASGGTYTFSYDIDTNKLTISYLPSGAEVSVVGNFTLALAKTDKENVYSGTKTLKAGNYQIKMNNYGKLCGTSAVVKDVTPGLVFNPKWSKYTTFVATGGTYTFTYNTATNTLVVTADKGDIPVKVTGDINLSLKKSDTNVFTGSVKLKKGDYSFKMNVNGTDFCNGTTIRNATTGTIKYNSKYTSASTLVAVGGTYTFAYNALTNQLSVKYSK</sequence>
<feature type="compositionally biased region" description="Low complexity" evidence="1">
    <location>
        <begin position="208"/>
        <end position="245"/>
    </location>
</feature>
<accession>A0ABV1F948</accession>
<dbReference type="Gene3D" id="2.60.40.10">
    <property type="entry name" value="Immunoglobulins"/>
    <property type="match status" value="1"/>
</dbReference>
<keyword evidence="4" id="KW-1185">Reference proteome</keyword>
<feature type="signal peptide" evidence="2">
    <location>
        <begin position="1"/>
        <end position="30"/>
    </location>
</feature>
<protein>
    <submittedName>
        <fullName evidence="3">Uncharacterized protein</fullName>
    </submittedName>
</protein>
<evidence type="ECO:0000256" key="1">
    <source>
        <dbReference type="SAM" id="MobiDB-lite"/>
    </source>
</evidence>
<gene>
    <name evidence="3" type="ORF">WMO39_06005</name>
</gene>
<feature type="chain" id="PRO_5047457867" evidence="2">
    <location>
        <begin position="31"/>
        <end position="621"/>
    </location>
</feature>
<dbReference type="EMBL" id="JBBMEZ010000013">
    <property type="protein sequence ID" value="MEQ2469888.1"/>
    <property type="molecule type" value="Genomic_DNA"/>
</dbReference>
<keyword evidence="2" id="KW-0732">Signal</keyword>
<evidence type="ECO:0000313" key="3">
    <source>
        <dbReference type="EMBL" id="MEQ2469888.1"/>
    </source>
</evidence>
<feature type="region of interest" description="Disordered" evidence="1">
    <location>
        <begin position="207"/>
        <end position="250"/>
    </location>
</feature>
<evidence type="ECO:0000313" key="4">
    <source>
        <dbReference type="Proteomes" id="UP001490816"/>
    </source>
</evidence>